<organism evidence="2 3">
    <name type="scientific">Diaporthe ampelina</name>
    <dbReference type="NCBI Taxonomy" id="1214573"/>
    <lineage>
        <taxon>Eukaryota</taxon>
        <taxon>Fungi</taxon>
        <taxon>Dikarya</taxon>
        <taxon>Ascomycota</taxon>
        <taxon>Pezizomycotina</taxon>
        <taxon>Sordariomycetes</taxon>
        <taxon>Sordariomycetidae</taxon>
        <taxon>Diaporthales</taxon>
        <taxon>Diaporthaceae</taxon>
        <taxon>Diaporthe</taxon>
    </lineage>
</organism>
<dbReference type="GO" id="GO:0042147">
    <property type="term" value="P:retrograde transport, endosome to Golgi"/>
    <property type="evidence" value="ECO:0007669"/>
    <property type="project" value="InterPro"/>
</dbReference>
<proteinExistence type="predicted"/>
<dbReference type="STRING" id="1214573.A0A0G2F959"/>
<evidence type="ECO:0000313" key="2">
    <source>
        <dbReference type="EMBL" id="KKY30741.1"/>
    </source>
</evidence>
<comment type="caution">
    <text evidence="2">The sequence shown here is derived from an EMBL/GenBank/DDBJ whole genome shotgun (WGS) entry which is preliminary data.</text>
</comment>
<dbReference type="PANTHER" id="PTHR47554:SF1">
    <property type="entry name" value="SORTING NEXIN MVP1"/>
    <property type="match status" value="1"/>
</dbReference>
<dbReference type="GO" id="GO:0005768">
    <property type="term" value="C:endosome"/>
    <property type="evidence" value="ECO:0007669"/>
    <property type="project" value="TreeGrafter"/>
</dbReference>
<dbReference type="Proteomes" id="UP000034680">
    <property type="component" value="Unassembled WGS sequence"/>
</dbReference>
<dbReference type="AlphaFoldDB" id="A0A0G2F959"/>
<keyword evidence="3" id="KW-1185">Reference proteome</keyword>
<protein>
    <submittedName>
        <fullName evidence="2">Putative sorting nexin mvp-1</fullName>
    </submittedName>
</protein>
<gene>
    <name evidence="2" type="ORF">UCDDA912_g09317</name>
</gene>
<feature type="region of interest" description="Disordered" evidence="1">
    <location>
        <begin position="1"/>
        <end position="65"/>
    </location>
</feature>
<evidence type="ECO:0000256" key="1">
    <source>
        <dbReference type="SAM" id="MobiDB-lite"/>
    </source>
</evidence>
<dbReference type="GO" id="GO:0032266">
    <property type="term" value="F:phosphatidylinositol-3-phosphate binding"/>
    <property type="evidence" value="ECO:0007669"/>
    <property type="project" value="TreeGrafter"/>
</dbReference>
<sequence>MSLFGEPEGDENPSMTSSFARSRQSLFDEEDPTNPTNSNSIFQDDDVAGSGRASPWDMPTPRKQHSRADILRNLVPASDAPDSYIETFDSVVRENGSGGTAASGGVMRVLAAAKISADDQARIMGIIAPGGGEVALGRNEFNVFLGLIGLAQERETISLDGIDERRRSECP</sequence>
<feature type="compositionally biased region" description="Polar residues" evidence="1">
    <location>
        <begin position="13"/>
        <end position="25"/>
    </location>
</feature>
<evidence type="ECO:0000313" key="3">
    <source>
        <dbReference type="Proteomes" id="UP000034680"/>
    </source>
</evidence>
<dbReference type="GO" id="GO:0006623">
    <property type="term" value="P:protein targeting to vacuole"/>
    <property type="evidence" value="ECO:0007669"/>
    <property type="project" value="TreeGrafter"/>
</dbReference>
<name>A0A0G2F959_9PEZI</name>
<dbReference type="PANTHER" id="PTHR47554">
    <property type="entry name" value="SORTING NEXIN MVP1"/>
    <property type="match status" value="1"/>
</dbReference>
<dbReference type="EMBL" id="LCUC01000449">
    <property type="protein sequence ID" value="KKY30741.1"/>
    <property type="molecule type" value="Genomic_DNA"/>
</dbReference>
<reference evidence="2 3" key="2">
    <citation type="submission" date="2015-05" db="EMBL/GenBank/DDBJ databases">
        <authorList>
            <person name="Morales-Cruz A."/>
            <person name="Amrine K.C."/>
            <person name="Cantu D."/>
        </authorList>
    </citation>
    <scope>NUCLEOTIDE SEQUENCE [LARGE SCALE GENOMIC DNA]</scope>
    <source>
        <strain evidence="2">DA912</strain>
    </source>
</reference>
<dbReference type="OrthoDB" id="10064318at2759"/>
<dbReference type="GO" id="GO:0005829">
    <property type="term" value="C:cytosol"/>
    <property type="evidence" value="ECO:0007669"/>
    <property type="project" value="GOC"/>
</dbReference>
<accession>A0A0G2F959</accession>
<feature type="compositionally biased region" description="Polar residues" evidence="1">
    <location>
        <begin position="33"/>
        <end position="42"/>
    </location>
</feature>
<reference evidence="2 3" key="1">
    <citation type="submission" date="2015-05" db="EMBL/GenBank/DDBJ databases">
        <title>Distinctive expansion of gene families associated with plant cell wall degradation and secondary metabolism in the genomes of grapevine trunk pathogens.</title>
        <authorList>
            <person name="Lawrence D.P."/>
            <person name="Travadon R."/>
            <person name="Rolshausen P.E."/>
            <person name="Baumgartner K."/>
        </authorList>
    </citation>
    <scope>NUCLEOTIDE SEQUENCE [LARGE SCALE GENOMIC DNA]</scope>
    <source>
        <strain evidence="2">DA912</strain>
    </source>
</reference>
<dbReference type="InterPro" id="IPR028662">
    <property type="entry name" value="SNX8/Mvp1"/>
</dbReference>